<dbReference type="GO" id="GO:0016989">
    <property type="term" value="F:sigma factor antagonist activity"/>
    <property type="evidence" value="ECO:0007669"/>
    <property type="project" value="TreeGrafter"/>
</dbReference>
<dbReference type="Gene3D" id="3.55.50.30">
    <property type="match status" value="1"/>
</dbReference>
<dbReference type="InterPro" id="IPR032623">
    <property type="entry name" value="FecR_N"/>
</dbReference>
<evidence type="ECO:0000259" key="2">
    <source>
        <dbReference type="Pfam" id="PF04773"/>
    </source>
</evidence>
<dbReference type="PANTHER" id="PTHR30273:SF2">
    <property type="entry name" value="PROTEIN FECR"/>
    <property type="match status" value="1"/>
</dbReference>
<dbReference type="InterPro" id="IPR006860">
    <property type="entry name" value="FecR"/>
</dbReference>
<dbReference type="PANTHER" id="PTHR30273">
    <property type="entry name" value="PERIPLASMIC SIGNAL SENSOR AND SIGMA FACTOR ACTIVATOR FECR-RELATED"/>
    <property type="match status" value="1"/>
</dbReference>
<keyword evidence="1" id="KW-0812">Transmembrane</keyword>
<proteinExistence type="predicted"/>
<organism evidence="5 6">
    <name type="scientific">Methylomonas koyamae</name>
    <dbReference type="NCBI Taxonomy" id="702114"/>
    <lineage>
        <taxon>Bacteria</taxon>
        <taxon>Pseudomonadati</taxon>
        <taxon>Pseudomonadota</taxon>
        <taxon>Gammaproteobacteria</taxon>
        <taxon>Methylococcales</taxon>
        <taxon>Methylococcaceae</taxon>
        <taxon>Methylomonas</taxon>
    </lineage>
</organism>
<dbReference type="RefSeq" id="WP_064041223.1">
    <property type="nucleotide sequence ID" value="NZ_LUUJ01000094.1"/>
</dbReference>
<dbReference type="InterPro" id="IPR012373">
    <property type="entry name" value="Ferrdict_sens_TM"/>
</dbReference>
<feature type="domain" description="Protein FecR C-terminal" evidence="4">
    <location>
        <begin position="239"/>
        <end position="308"/>
    </location>
</feature>
<evidence type="ECO:0000313" key="5">
    <source>
        <dbReference type="EMBL" id="OAI13979.1"/>
    </source>
</evidence>
<dbReference type="Proteomes" id="UP000077857">
    <property type="component" value="Unassembled WGS sequence"/>
</dbReference>
<accession>A0A177N9T1</accession>
<feature type="transmembrane region" description="Helical" evidence="1">
    <location>
        <begin position="76"/>
        <end position="96"/>
    </location>
</feature>
<dbReference type="InterPro" id="IPR032508">
    <property type="entry name" value="FecR_C"/>
</dbReference>
<dbReference type="Pfam" id="PF04773">
    <property type="entry name" value="FecR"/>
    <property type="match status" value="1"/>
</dbReference>
<evidence type="ECO:0000259" key="3">
    <source>
        <dbReference type="Pfam" id="PF16220"/>
    </source>
</evidence>
<evidence type="ECO:0000313" key="6">
    <source>
        <dbReference type="Proteomes" id="UP000077857"/>
    </source>
</evidence>
<name>A0A177N9T1_9GAMM</name>
<dbReference type="EMBL" id="LUUJ01000094">
    <property type="protein sequence ID" value="OAI13979.1"/>
    <property type="molecule type" value="Genomic_DNA"/>
</dbReference>
<feature type="domain" description="FecR protein" evidence="2">
    <location>
        <begin position="103"/>
        <end position="195"/>
    </location>
</feature>
<evidence type="ECO:0000259" key="4">
    <source>
        <dbReference type="Pfam" id="PF16344"/>
    </source>
</evidence>
<comment type="caution">
    <text evidence="5">The sequence shown here is derived from an EMBL/GenBank/DDBJ whole genome shotgun (WGS) entry which is preliminary data.</text>
</comment>
<dbReference type="Gene3D" id="2.60.120.1440">
    <property type="match status" value="1"/>
</dbReference>
<gene>
    <name evidence="5" type="ORF">A1507_15905</name>
</gene>
<protein>
    <submittedName>
        <fullName evidence="5">Iron dicitrate transport regulator FecR</fullName>
    </submittedName>
</protein>
<feature type="domain" description="FecR N-terminal" evidence="3">
    <location>
        <begin position="10"/>
        <end position="50"/>
    </location>
</feature>
<dbReference type="PIRSF" id="PIRSF018266">
    <property type="entry name" value="FecR"/>
    <property type="match status" value="1"/>
</dbReference>
<keyword evidence="1" id="KW-1133">Transmembrane helix</keyword>
<dbReference type="Pfam" id="PF16220">
    <property type="entry name" value="DUF4880"/>
    <property type="match status" value="1"/>
</dbReference>
<dbReference type="AlphaFoldDB" id="A0A177N9T1"/>
<sequence length="314" mass="35043">MIFSSDAIRRQAIAWLVRRQSGTLSPRERRAFERWLAVPDHRQTFERVAAAWETLPDPGDALASARRKPRRGLSRYTLAYAACLSLALGLCVLEGWPLHDESVWKTAKGELKTIVLNDGSRVDLNSDSELAVRYGIRQRRLELRRGEALFAVSPLKWRPFEVRAGGAALHDIGTRFDVALFADRSRLAVSAGAVEVVVDATGERQRTDAGQSLFYNGATLLSEPAATDVDALLAWREHRLVFRNVPLVEALKELERYQPVRFHIPDPTVARLQLGGVFGNEDLAAFLTALERVLPVEATSSKNGEITIERRRPG</sequence>
<keyword evidence="1" id="KW-0472">Membrane</keyword>
<dbReference type="Pfam" id="PF16344">
    <property type="entry name" value="FecR_C"/>
    <property type="match status" value="1"/>
</dbReference>
<evidence type="ECO:0000256" key="1">
    <source>
        <dbReference type="SAM" id="Phobius"/>
    </source>
</evidence>
<reference evidence="5 6" key="1">
    <citation type="submission" date="2016-03" db="EMBL/GenBank/DDBJ databases">
        <authorList>
            <person name="Ploux O."/>
        </authorList>
    </citation>
    <scope>NUCLEOTIDE SEQUENCE [LARGE SCALE GENOMIC DNA]</scope>
    <source>
        <strain evidence="5 6">R-45378</strain>
    </source>
</reference>